<accession>A0AAN9FX39</accession>
<dbReference type="GO" id="GO:0003676">
    <property type="term" value="F:nucleic acid binding"/>
    <property type="evidence" value="ECO:0007669"/>
    <property type="project" value="InterPro"/>
</dbReference>
<reference evidence="3 4" key="1">
    <citation type="submission" date="2024-02" db="EMBL/GenBank/DDBJ databases">
        <title>Chromosome-scale genome assembly of the rough periwinkle Littorina saxatilis.</title>
        <authorList>
            <person name="De Jode A."/>
            <person name="Faria R."/>
            <person name="Formenti G."/>
            <person name="Sims Y."/>
            <person name="Smith T.P."/>
            <person name="Tracey A."/>
            <person name="Wood J.M.D."/>
            <person name="Zagrodzka Z.B."/>
            <person name="Johannesson K."/>
            <person name="Butlin R.K."/>
            <person name="Leder E.H."/>
        </authorList>
    </citation>
    <scope>NUCLEOTIDE SEQUENCE [LARGE SCALE GENOMIC DNA]</scope>
    <source>
        <strain evidence="3">Snail1</strain>
        <tissue evidence="3">Muscle</tissue>
    </source>
</reference>
<dbReference type="PANTHER" id="PTHR37984:SF5">
    <property type="entry name" value="PROTEIN NYNRIN-LIKE"/>
    <property type="match status" value="1"/>
</dbReference>
<feature type="compositionally biased region" description="Low complexity" evidence="1">
    <location>
        <begin position="405"/>
        <end position="414"/>
    </location>
</feature>
<proteinExistence type="predicted"/>
<protein>
    <recommendedName>
        <fullName evidence="2">Integrase catalytic domain-containing protein</fullName>
    </recommendedName>
</protein>
<feature type="region of interest" description="Disordered" evidence="1">
    <location>
        <begin position="346"/>
        <end position="497"/>
    </location>
</feature>
<dbReference type="PANTHER" id="PTHR37984">
    <property type="entry name" value="PROTEIN CBG26694"/>
    <property type="match status" value="1"/>
</dbReference>
<dbReference type="InterPro" id="IPR036397">
    <property type="entry name" value="RNaseH_sf"/>
</dbReference>
<dbReference type="InterPro" id="IPR050951">
    <property type="entry name" value="Retrovirus_Pol_polyprotein"/>
</dbReference>
<dbReference type="EMBL" id="JBAMIC010004070">
    <property type="protein sequence ID" value="KAK7088022.1"/>
    <property type="molecule type" value="Genomic_DNA"/>
</dbReference>
<dbReference type="PROSITE" id="PS50994">
    <property type="entry name" value="INTEGRASE"/>
    <property type="match status" value="1"/>
</dbReference>
<comment type="caution">
    <text evidence="3">The sequence shown here is derived from an EMBL/GenBank/DDBJ whole genome shotgun (WGS) entry which is preliminary data.</text>
</comment>
<sequence>MAGNADVELKFTTELFRQREQNKTYCLIPKSEYNKIVEDVKTAAVNNATKSRQEYYNLAKYDVLQCGPVEKLIKKRSCAEQTPVYYVTIEETFDVIKRAHISTGHGGRDRMIKETQRKYANISTKSLELFKSLCEECQKKRKRPMTKGVVVRPIISKEFASRGQVDLVDMQSMPSNGYKWIMVYQDHLTKFCVLRPIRSKRAVEVAAQLLDIFLVIGAPAILQSDNGTEFTANIISELKDFWPTLVLVHGKPRHPQSQGSVERANGDIKDMLVAWLADNHTQDWATGIKFVQFYKNSSHHSGIKRSPYSALFGSEASVGLTTSSLPFEVLKNLETEEDLLALVLHQPSSESSDPSPTESNPQTHSESNPPAPSESNPQASSESNPPAPSESNSQAPSESNPPAPSESNSQAPSESNPPAPSESNSQAPSESNPPAPSESNSQAPSESNPPAPSESNSQAPSESNPPAPSESNPPAPSGSNTTPSESSDPAFGSQSLTSCMDTPVIADVPGQMLDARSDQIKRCRADAFSGQMSQAQRMVKRSRVDLKAGEVGDNVAVPVPLVDRGRGDPRNILGVILHRDVETDIYTIAVKAGILHGGYSRNQFDLCPQRLLTEEDVSLDKAVSLRSAVIEQSASGGQGFVKCSCAGSTKCKTNRCKCYKAKVLCNSRCHSSQSCTNK</sequence>
<name>A0AAN9FX39_9CAEN</name>
<evidence type="ECO:0000313" key="4">
    <source>
        <dbReference type="Proteomes" id="UP001374579"/>
    </source>
</evidence>
<feature type="compositionally biased region" description="Pro residues" evidence="1">
    <location>
        <begin position="463"/>
        <end position="476"/>
    </location>
</feature>
<gene>
    <name evidence="3" type="ORF">V1264_022000</name>
</gene>
<dbReference type="InterPro" id="IPR001584">
    <property type="entry name" value="Integrase_cat-core"/>
</dbReference>
<keyword evidence="4" id="KW-1185">Reference proteome</keyword>
<dbReference type="GO" id="GO:0015074">
    <property type="term" value="P:DNA integration"/>
    <property type="evidence" value="ECO:0007669"/>
    <property type="project" value="InterPro"/>
</dbReference>
<feature type="compositionally biased region" description="Low complexity" evidence="1">
    <location>
        <begin position="347"/>
        <end position="398"/>
    </location>
</feature>
<dbReference type="Gene3D" id="3.30.420.10">
    <property type="entry name" value="Ribonuclease H-like superfamily/Ribonuclease H"/>
    <property type="match status" value="1"/>
</dbReference>
<feature type="compositionally biased region" description="Polar residues" evidence="1">
    <location>
        <begin position="478"/>
        <end position="497"/>
    </location>
</feature>
<evidence type="ECO:0000256" key="1">
    <source>
        <dbReference type="SAM" id="MobiDB-lite"/>
    </source>
</evidence>
<feature type="compositionally biased region" description="Low complexity" evidence="1">
    <location>
        <begin position="453"/>
        <end position="462"/>
    </location>
</feature>
<dbReference type="AlphaFoldDB" id="A0AAN9FX39"/>
<dbReference type="Proteomes" id="UP001374579">
    <property type="component" value="Unassembled WGS sequence"/>
</dbReference>
<organism evidence="3 4">
    <name type="scientific">Littorina saxatilis</name>
    <dbReference type="NCBI Taxonomy" id="31220"/>
    <lineage>
        <taxon>Eukaryota</taxon>
        <taxon>Metazoa</taxon>
        <taxon>Spiralia</taxon>
        <taxon>Lophotrochozoa</taxon>
        <taxon>Mollusca</taxon>
        <taxon>Gastropoda</taxon>
        <taxon>Caenogastropoda</taxon>
        <taxon>Littorinimorpha</taxon>
        <taxon>Littorinoidea</taxon>
        <taxon>Littorinidae</taxon>
        <taxon>Littorina</taxon>
    </lineage>
</organism>
<feature type="compositionally biased region" description="Low complexity" evidence="1">
    <location>
        <begin position="421"/>
        <end position="430"/>
    </location>
</feature>
<evidence type="ECO:0000313" key="3">
    <source>
        <dbReference type="EMBL" id="KAK7088022.1"/>
    </source>
</evidence>
<dbReference type="InterPro" id="IPR012337">
    <property type="entry name" value="RNaseH-like_sf"/>
</dbReference>
<dbReference type="SUPFAM" id="SSF53098">
    <property type="entry name" value="Ribonuclease H-like"/>
    <property type="match status" value="1"/>
</dbReference>
<feature type="compositionally biased region" description="Low complexity" evidence="1">
    <location>
        <begin position="437"/>
        <end position="446"/>
    </location>
</feature>
<feature type="domain" description="Integrase catalytic" evidence="2">
    <location>
        <begin position="149"/>
        <end position="315"/>
    </location>
</feature>
<evidence type="ECO:0000259" key="2">
    <source>
        <dbReference type="PROSITE" id="PS50994"/>
    </source>
</evidence>